<accession>A0A0F2TIE3</accession>
<keyword evidence="2" id="KW-1185">Reference proteome</keyword>
<dbReference type="RefSeq" id="WP_045692964.1">
    <property type="nucleotide sequence ID" value="NZ_JZKH01000007.1"/>
</dbReference>
<evidence type="ECO:0000313" key="1">
    <source>
        <dbReference type="EMBL" id="KJS63008.1"/>
    </source>
</evidence>
<dbReference type="EMBL" id="JZKH01000007">
    <property type="protein sequence ID" value="KJS63008.1"/>
    <property type="molecule type" value="Genomic_DNA"/>
</dbReference>
<reference evidence="1 2" key="1">
    <citation type="submission" date="2015-02" db="EMBL/GenBank/DDBJ databases">
        <authorList>
            <person name="Ju K.-S."/>
            <person name="Doroghazi J.R."/>
            <person name="Metcalf W."/>
        </authorList>
    </citation>
    <scope>NUCLEOTIDE SEQUENCE [LARGE SCALE GENOMIC DNA]</scope>
    <source>
        <strain evidence="1 2">ATCC 31215</strain>
    </source>
</reference>
<dbReference type="PATRIC" id="fig|359131.3.peg.6276"/>
<dbReference type="AlphaFoldDB" id="A0A0F2TIE3"/>
<proteinExistence type="predicted"/>
<comment type="caution">
    <text evidence="1">The sequence shown here is derived from an EMBL/GenBank/DDBJ whole genome shotgun (WGS) entry which is preliminary data.</text>
</comment>
<name>A0A0F2TIE3_STRR3</name>
<dbReference type="Proteomes" id="UP000033699">
    <property type="component" value="Unassembled WGS sequence"/>
</dbReference>
<protein>
    <submittedName>
        <fullName evidence="1">Uncharacterized protein</fullName>
    </submittedName>
</protein>
<evidence type="ECO:0000313" key="2">
    <source>
        <dbReference type="Proteomes" id="UP000033699"/>
    </source>
</evidence>
<dbReference type="OrthoDB" id="3526086at2"/>
<sequence length="362" mass="38952">MTQTLPSLITEAAALTDAGPGFQRYELGPAVLATGPDATVVVVEAGDRPGVSGVQNDTSVLLPGAAVPALHLRLVHPAQWPVRVFARLDGGCLPLGTAIAARAASAPADARGVELRFEQPLHRELLDLVRPVPAPGPVPGVEWVDQVEVQPLQALEAFALGWFPAEHAPGPEPELDGLPQALAAYHHLARRRPALLRFRDPMLERPRRASGPLGGRLVFAEWLGGGMDWSVPWPPEGPGKADPRVWHTEDPYDEPETSVEAEPLSRFLLQFTLYEALNGAPYQAWAQSAPLARLDPLLRPLRPVPLSPFLPAYSAARFHVAPGLLAMVSSDEHEAVVTFGALHRAALTPLLAHGFSWSRFDG</sequence>
<organism evidence="1 2">
    <name type="scientific">Streptomyces rubellomurinus (strain ATCC 31215)</name>
    <dbReference type="NCBI Taxonomy" id="359131"/>
    <lineage>
        <taxon>Bacteria</taxon>
        <taxon>Bacillati</taxon>
        <taxon>Actinomycetota</taxon>
        <taxon>Actinomycetes</taxon>
        <taxon>Kitasatosporales</taxon>
        <taxon>Streptomycetaceae</taxon>
        <taxon>Streptomyces</taxon>
    </lineage>
</organism>
<gene>
    <name evidence="1" type="ORF">VM95_05945</name>
</gene>